<dbReference type="InterPro" id="IPR010775">
    <property type="entry name" value="DUF1365"/>
</dbReference>
<dbReference type="Proteomes" id="UP001155220">
    <property type="component" value="Unassembled WGS sequence"/>
</dbReference>
<keyword evidence="2" id="KW-1185">Reference proteome</keyword>
<gene>
    <name evidence="1" type="ORF">MJ956_13115</name>
</gene>
<proteinExistence type="predicted"/>
<dbReference type="EMBL" id="JALHBS010000081">
    <property type="protein sequence ID" value="MCP3056077.1"/>
    <property type="molecule type" value="Genomic_DNA"/>
</dbReference>
<dbReference type="PANTHER" id="PTHR33973:SF4">
    <property type="entry name" value="OS07G0153300 PROTEIN"/>
    <property type="match status" value="1"/>
</dbReference>
<reference evidence="1" key="1">
    <citation type="submission" date="2022-03" db="EMBL/GenBank/DDBJ databases">
        <title>Aurantimonas Liuensis sp. Nov., isolated from the hadal seawater of the Mariana Trench.</title>
        <authorList>
            <person name="Liu R."/>
        </authorList>
    </citation>
    <scope>NUCLEOTIDE SEQUENCE</scope>
    <source>
        <strain evidence="1">LRZ36</strain>
    </source>
</reference>
<comment type="caution">
    <text evidence="1">The sequence shown here is derived from an EMBL/GenBank/DDBJ whole genome shotgun (WGS) entry which is preliminary data.</text>
</comment>
<evidence type="ECO:0000313" key="1">
    <source>
        <dbReference type="EMBL" id="MCP3056077.1"/>
    </source>
</evidence>
<evidence type="ECO:0000313" key="2">
    <source>
        <dbReference type="Proteomes" id="UP001155220"/>
    </source>
</evidence>
<name>A0A9X2H693_9HYPH</name>
<dbReference type="PANTHER" id="PTHR33973">
    <property type="entry name" value="OS07G0153300 PROTEIN"/>
    <property type="match status" value="1"/>
</dbReference>
<accession>A0A9X2H693</accession>
<dbReference type="AlphaFoldDB" id="A0A9X2H693"/>
<sequence>MRMQSAIFLGEVMHQRVRPRRHGLRYRVFSMLLDLDELSALDASSWLFGYNRRAALSFWDADHGDGRAGALRDWVNAHLSRSGCFEEGMRIGVLCYPRMFGYVFNPLTVYFCHAPDGELRAILYEVSNTFGERHTYVIAVDDDAKGIVRHSCAKELYVSPFIPMTCRYRFHIEPPGENVVIRIDETDADGLLLIASFAGSRRSFCDRSLLGALLLYPLMTLKVTVGIHWEAARLWKKGVPLHRHRAAATPIASTIVTSPPKDAHL</sequence>
<organism evidence="1 2">
    <name type="scientific">Aurantimonas marianensis</name>
    <dbReference type="NCBI Taxonomy" id="2920428"/>
    <lineage>
        <taxon>Bacteria</taxon>
        <taxon>Pseudomonadati</taxon>
        <taxon>Pseudomonadota</taxon>
        <taxon>Alphaproteobacteria</taxon>
        <taxon>Hyphomicrobiales</taxon>
        <taxon>Aurantimonadaceae</taxon>
        <taxon>Aurantimonas</taxon>
    </lineage>
</organism>
<dbReference type="Pfam" id="PF07103">
    <property type="entry name" value="DUF1365"/>
    <property type="match status" value="1"/>
</dbReference>
<protein>
    <submittedName>
        <fullName evidence="1">DUF1365 domain-containing protein</fullName>
    </submittedName>
</protein>